<accession>A0ABD0YWU1</accession>
<comment type="caution">
    <text evidence="1">The sequence shown here is derived from an EMBL/GenBank/DDBJ whole genome shotgun (WGS) entry which is preliminary data.</text>
</comment>
<keyword evidence="2" id="KW-1185">Reference proteome</keyword>
<dbReference type="EMBL" id="JBFDAA010000006">
    <property type="protein sequence ID" value="KAL1131817.1"/>
    <property type="molecule type" value="Genomic_DNA"/>
</dbReference>
<dbReference type="AlphaFoldDB" id="A0ABD0YWU1"/>
<name>A0ABD0YWU1_9HEMI</name>
<reference evidence="1 2" key="1">
    <citation type="submission" date="2024-07" db="EMBL/GenBank/DDBJ databases">
        <title>Chromosome-level genome assembly of the water stick insect Ranatra chinensis (Heteroptera: Nepidae).</title>
        <authorList>
            <person name="Liu X."/>
        </authorList>
    </citation>
    <scope>NUCLEOTIDE SEQUENCE [LARGE SCALE GENOMIC DNA]</scope>
    <source>
        <strain evidence="1">Cailab_2021Rc</strain>
        <tissue evidence="1">Muscle</tissue>
    </source>
</reference>
<proteinExistence type="predicted"/>
<gene>
    <name evidence="1" type="ORF">AAG570_011429</name>
</gene>
<organism evidence="1 2">
    <name type="scientific">Ranatra chinensis</name>
    <dbReference type="NCBI Taxonomy" id="642074"/>
    <lineage>
        <taxon>Eukaryota</taxon>
        <taxon>Metazoa</taxon>
        <taxon>Ecdysozoa</taxon>
        <taxon>Arthropoda</taxon>
        <taxon>Hexapoda</taxon>
        <taxon>Insecta</taxon>
        <taxon>Pterygota</taxon>
        <taxon>Neoptera</taxon>
        <taxon>Paraneoptera</taxon>
        <taxon>Hemiptera</taxon>
        <taxon>Heteroptera</taxon>
        <taxon>Panheteroptera</taxon>
        <taxon>Nepomorpha</taxon>
        <taxon>Nepidae</taxon>
        <taxon>Ranatrinae</taxon>
        <taxon>Ranatra</taxon>
    </lineage>
</organism>
<sequence>MFYQNKKQETTEIVVTSTPLLMATGRTSELYAQNVLWRLRFGGKFTIVVVTFLPPSMAYIYGATLRSTAGALPTTRRQITPLCIKECRNGVARGRNLFITNLGAISIMMSGQHDLIRLYLEVPGAPDARWH</sequence>
<evidence type="ECO:0000313" key="2">
    <source>
        <dbReference type="Proteomes" id="UP001558652"/>
    </source>
</evidence>
<protein>
    <submittedName>
        <fullName evidence="1">Uncharacterized protein</fullName>
    </submittedName>
</protein>
<dbReference type="Proteomes" id="UP001558652">
    <property type="component" value="Unassembled WGS sequence"/>
</dbReference>
<evidence type="ECO:0000313" key="1">
    <source>
        <dbReference type="EMBL" id="KAL1131817.1"/>
    </source>
</evidence>